<dbReference type="FunFam" id="2.160.10.10:FF:000008">
    <property type="entry name" value="Maltose O-acetyltransferase"/>
    <property type="match status" value="1"/>
</dbReference>
<evidence type="ECO:0000313" key="7">
    <source>
        <dbReference type="EMBL" id="KLV03717.1"/>
    </source>
</evidence>
<keyword evidence="2 5" id="KW-0808">Transferase</keyword>
<dbReference type="InterPro" id="IPR024688">
    <property type="entry name" value="Mac_dom"/>
</dbReference>
<dbReference type="AlphaFoldDB" id="A0A0J1JNA2"/>
<evidence type="ECO:0000256" key="2">
    <source>
        <dbReference type="ARBA" id="ARBA00022679"/>
    </source>
</evidence>
<evidence type="ECO:0000259" key="6">
    <source>
        <dbReference type="SMART" id="SM01266"/>
    </source>
</evidence>
<organism evidence="7 8">
    <name type="scientific">Photobacterium aquae</name>
    <dbReference type="NCBI Taxonomy" id="1195763"/>
    <lineage>
        <taxon>Bacteria</taxon>
        <taxon>Pseudomonadati</taxon>
        <taxon>Pseudomonadota</taxon>
        <taxon>Gammaproteobacteria</taxon>
        <taxon>Vibrionales</taxon>
        <taxon>Vibrionaceae</taxon>
        <taxon>Photobacterium</taxon>
    </lineage>
</organism>
<evidence type="ECO:0000256" key="1">
    <source>
        <dbReference type="ARBA" id="ARBA00007274"/>
    </source>
</evidence>
<feature type="domain" description="Maltose/galactoside acetyltransferase" evidence="6">
    <location>
        <begin position="7"/>
        <end position="59"/>
    </location>
</feature>
<dbReference type="OrthoDB" id="9815592at2"/>
<protein>
    <recommendedName>
        <fullName evidence="5">Acetyltransferase</fullName>
        <ecNumber evidence="5">2.3.1.-</ecNumber>
    </recommendedName>
</protein>
<dbReference type="SMART" id="SM01266">
    <property type="entry name" value="Mac"/>
    <property type="match status" value="1"/>
</dbReference>
<evidence type="ECO:0000313" key="8">
    <source>
        <dbReference type="Proteomes" id="UP000036097"/>
    </source>
</evidence>
<dbReference type="InterPro" id="IPR011004">
    <property type="entry name" value="Trimer_LpxA-like_sf"/>
</dbReference>
<dbReference type="RefSeq" id="WP_047880303.1">
    <property type="nucleotide sequence ID" value="NZ_LDOT01000027.1"/>
</dbReference>
<evidence type="ECO:0000256" key="3">
    <source>
        <dbReference type="ARBA" id="ARBA00022737"/>
    </source>
</evidence>
<keyword evidence="4 5" id="KW-0012">Acyltransferase</keyword>
<dbReference type="SUPFAM" id="SSF51161">
    <property type="entry name" value="Trimeric LpxA-like enzymes"/>
    <property type="match status" value="1"/>
</dbReference>
<dbReference type="PATRIC" id="fig|1195763.3.peg.3858"/>
<dbReference type="InterPro" id="IPR001451">
    <property type="entry name" value="Hexapep"/>
</dbReference>
<evidence type="ECO:0000256" key="5">
    <source>
        <dbReference type="RuleBase" id="RU367021"/>
    </source>
</evidence>
<dbReference type="STRING" id="1195763.ABT56_18060"/>
<dbReference type="Pfam" id="PF12464">
    <property type="entry name" value="Mac"/>
    <property type="match status" value="1"/>
</dbReference>
<dbReference type="PANTHER" id="PTHR43017:SF1">
    <property type="entry name" value="ACETYLTRANSFERASE YJL218W-RELATED"/>
    <property type="match status" value="1"/>
</dbReference>
<comment type="similarity">
    <text evidence="1 5">Belongs to the transferase hexapeptide repeat family.</text>
</comment>
<accession>A0A0J1JNA2</accession>
<dbReference type="InterPro" id="IPR039369">
    <property type="entry name" value="LacA-like"/>
</dbReference>
<comment type="caution">
    <text evidence="7">The sequence shown here is derived from an EMBL/GenBank/DDBJ whole genome shotgun (WGS) entry which is preliminary data.</text>
</comment>
<sequence>MTVQTEKQKMITGQKYQAWDEELMQDRMRAKKLCFSLNQTCPTERPARQALINELLTQPCDAWVESPFNCDYGYNIKVGSGFYANHGCTILDCAPITIGNNCLLAPGVVIATAGHPLDPVERASGEEFAKAITIGNNVWLGANVTVCPGVTIGDNVVVGAGSVVTKDLPPNTVCVGVPAKAVRVLTPDSDKLSLLSSASVAI</sequence>
<evidence type="ECO:0000256" key="4">
    <source>
        <dbReference type="ARBA" id="ARBA00023315"/>
    </source>
</evidence>
<gene>
    <name evidence="7" type="ORF">ABT56_18060</name>
</gene>
<dbReference type="EMBL" id="LDOT01000027">
    <property type="protein sequence ID" value="KLV03717.1"/>
    <property type="molecule type" value="Genomic_DNA"/>
</dbReference>
<keyword evidence="8" id="KW-1185">Reference proteome</keyword>
<reference evidence="7 8" key="1">
    <citation type="submission" date="2015-05" db="EMBL/GenBank/DDBJ databases">
        <title>Photobacterium galathea sp. nov.</title>
        <authorList>
            <person name="Machado H."/>
            <person name="Gram L."/>
        </authorList>
    </citation>
    <scope>NUCLEOTIDE SEQUENCE [LARGE SCALE GENOMIC DNA]</scope>
    <source>
        <strain evidence="7 8">CGMCC 1.12159</strain>
    </source>
</reference>
<dbReference type="Pfam" id="PF14602">
    <property type="entry name" value="Hexapep_2"/>
    <property type="match status" value="1"/>
</dbReference>
<name>A0A0J1JNA2_9GAMM</name>
<dbReference type="PANTHER" id="PTHR43017">
    <property type="entry name" value="GALACTOSIDE O-ACETYLTRANSFERASE"/>
    <property type="match status" value="1"/>
</dbReference>
<dbReference type="Pfam" id="PF00132">
    <property type="entry name" value="Hexapep"/>
    <property type="match status" value="1"/>
</dbReference>
<dbReference type="InterPro" id="IPR018357">
    <property type="entry name" value="Hexapep_transf_CS"/>
</dbReference>
<dbReference type="CDD" id="cd03357">
    <property type="entry name" value="LbH_MAT_GAT"/>
    <property type="match status" value="1"/>
</dbReference>
<dbReference type="GO" id="GO:0008870">
    <property type="term" value="F:galactoside O-acetyltransferase activity"/>
    <property type="evidence" value="ECO:0007669"/>
    <property type="project" value="TreeGrafter"/>
</dbReference>
<dbReference type="PROSITE" id="PS00101">
    <property type="entry name" value="HEXAPEP_TRANSFERASES"/>
    <property type="match status" value="1"/>
</dbReference>
<proteinExistence type="inferred from homology"/>
<dbReference type="EC" id="2.3.1.-" evidence="5"/>
<dbReference type="Gene3D" id="2.160.10.10">
    <property type="entry name" value="Hexapeptide repeat proteins"/>
    <property type="match status" value="1"/>
</dbReference>
<keyword evidence="3" id="KW-0677">Repeat</keyword>
<dbReference type="Proteomes" id="UP000036097">
    <property type="component" value="Unassembled WGS sequence"/>
</dbReference>